<reference evidence="1" key="1">
    <citation type="submission" date="2022-12" db="EMBL/GenBank/DDBJ databases">
        <title>Isolation and characterisation of novel Methanocorpusculum spp. from native Australian herbivores indicates the genus is ancestrally host-associated.</title>
        <authorList>
            <person name="Volmer J.G."/>
            <person name="Soo R.M."/>
            <person name="Evans P.N."/>
            <person name="Hoedt E.C."/>
            <person name="Astorga Alsina A.L."/>
            <person name="Woodcroft B.J."/>
            <person name="Tyson G.W."/>
            <person name="Hugenholtz P."/>
            <person name="Morrison M."/>
        </authorList>
    </citation>
    <scope>NUCLEOTIDE SEQUENCE</scope>
    <source>
        <strain evidence="1">MG</strain>
    </source>
</reference>
<comment type="caution">
    <text evidence="1">The sequence shown here is derived from an EMBL/GenBank/DDBJ whole genome shotgun (WGS) entry which is preliminary data.</text>
</comment>
<dbReference type="Proteomes" id="UP001141422">
    <property type="component" value="Unassembled WGS sequence"/>
</dbReference>
<name>A0ABT4IEY9_9EURY</name>
<evidence type="ECO:0000313" key="1">
    <source>
        <dbReference type="EMBL" id="MCZ0860146.1"/>
    </source>
</evidence>
<sequence>MKPLIPLLFLFLSVFFCGVAIADELIYIDAVGPQTIGEPFTLTGSADLPAGTVLHIHIVPVDAVGISISSGPSKEMVWGETLIEKGTGETGGVWRYIVNTSNLLPTAYFVRVYSDDVKYPYSERATEFTARLPGENTLIHPPESGVVFTGDTTIDTIQPDKKTAEAFMQSSVYDTVIDYLMQTDTPENLPEETRNLTLTDFPYHTADGEIIIRNITVAELLENMNTTFTGHGWGSSYRTHDYIEISVGDPAWKTDLINAWNLIQILAQQNGFDKTIPVQFANIKIISGGNETIPKPTATPLPLAGVLGGLGIAAALAHRRR</sequence>
<dbReference type="EMBL" id="JAPTGB010000004">
    <property type="protein sequence ID" value="MCZ0860146.1"/>
    <property type="molecule type" value="Genomic_DNA"/>
</dbReference>
<dbReference type="RefSeq" id="WP_268924368.1">
    <property type="nucleotide sequence ID" value="NZ_JAPTGB010000004.1"/>
</dbReference>
<gene>
    <name evidence="1" type="ORF">O0S10_02735</name>
</gene>
<protein>
    <submittedName>
        <fullName evidence="1">Uncharacterized protein</fullName>
    </submittedName>
</protein>
<organism evidence="1 2">
    <name type="scientific">Methanocorpusculum petauri</name>
    <dbReference type="NCBI Taxonomy" id="3002863"/>
    <lineage>
        <taxon>Archaea</taxon>
        <taxon>Methanobacteriati</taxon>
        <taxon>Methanobacteriota</taxon>
        <taxon>Stenosarchaea group</taxon>
        <taxon>Methanomicrobia</taxon>
        <taxon>Methanomicrobiales</taxon>
        <taxon>Methanocorpusculaceae</taxon>
        <taxon>Methanocorpusculum</taxon>
    </lineage>
</organism>
<evidence type="ECO:0000313" key="2">
    <source>
        <dbReference type="Proteomes" id="UP001141422"/>
    </source>
</evidence>
<keyword evidence="2" id="KW-1185">Reference proteome</keyword>
<accession>A0ABT4IEY9</accession>
<proteinExistence type="predicted"/>